<organism evidence="1 2">
    <name type="scientific">Sanguibacteroides justesenii</name>
    <dbReference type="NCBI Taxonomy" id="1547597"/>
    <lineage>
        <taxon>Bacteria</taxon>
        <taxon>Pseudomonadati</taxon>
        <taxon>Bacteroidota</taxon>
        <taxon>Bacteroidia</taxon>
        <taxon>Bacteroidales</taxon>
        <taxon>Porphyromonadaceae</taxon>
        <taxon>Sanguibacteroides</taxon>
    </lineage>
</organism>
<dbReference type="Proteomes" id="UP000031937">
    <property type="component" value="Unassembled WGS sequence"/>
</dbReference>
<dbReference type="EMBL" id="JPIT01000009">
    <property type="protein sequence ID" value="KIO46434.1"/>
    <property type="molecule type" value="Genomic_DNA"/>
</dbReference>
<dbReference type="AlphaFoldDB" id="A0AB34R4F4"/>
<protein>
    <submittedName>
        <fullName evidence="1">Uncharacterized protein</fullName>
    </submittedName>
</protein>
<name>A0AB34R4F4_9PORP</name>
<sequence length="61" mass="7127">MFTVKIPKGKRVGTFFCMIPVNQYRETPPSIEPIATKSKFIKNIIKLCRVKIVEIRELDIF</sequence>
<evidence type="ECO:0000313" key="2">
    <source>
        <dbReference type="Proteomes" id="UP000031937"/>
    </source>
</evidence>
<proteinExistence type="predicted"/>
<reference evidence="1 2" key="1">
    <citation type="submission" date="2014-07" db="EMBL/GenBank/DDBJ databases">
        <title>Porphyromonadaceae bacterium OUH 334697 = ATCC BAA-2682 = DSM 28341 draft genome.</title>
        <authorList>
            <person name="Sydenham T.V."/>
            <person name="Hasman H."/>
            <person name="Justesen U.S."/>
        </authorList>
    </citation>
    <scope>NUCLEOTIDE SEQUENCE [LARGE SCALE GENOMIC DNA]</scope>
    <source>
        <strain evidence="1 2">OUH 334697</strain>
    </source>
</reference>
<evidence type="ECO:0000313" key="1">
    <source>
        <dbReference type="EMBL" id="KIO46434.1"/>
    </source>
</evidence>
<comment type="caution">
    <text evidence="1">The sequence shown here is derived from an EMBL/GenBank/DDBJ whole genome shotgun (WGS) entry which is preliminary data.</text>
</comment>
<accession>A0AB34R4F4</accession>
<gene>
    <name evidence="1" type="ORF">IE90_03480</name>
</gene>